<proteinExistence type="predicted"/>
<keyword evidence="1" id="KW-1133">Transmembrane helix</keyword>
<evidence type="ECO:0000313" key="4">
    <source>
        <dbReference type="Proteomes" id="UP000008841"/>
    </source>
</evidence>
<dbReference type="Proteomes" id="UP000008841">
    <property type="component" value="Chromosome"/>
</dbReference>
<gene>
    <name evidence="3" type="ordered locus">Clim_1284</name>
</gene>
<evidence type="ECO:0000259" key="2">
    <source>
        <dbReference type="Pfam" id="PF09603"/>
    </source>
</evidence>
<dbReference type="Pfam" id="PF09603">
    <property type="entry name" value="Fib_succ_major"/>
    <property type="match status" value="1"/>
</dbReference>
<feature type="transmembrane region" description="Helical" evidence="1">
    <location>
        <begin position="7"/>
        <end position="26"/>
    </location>
</feature>
<keyword evidence="1" id="KW-0812">Transmembrane</keyword>
<evidence type="ECO:0000256" key="1">
    <source>
        <dbReference type="SAM" id="Phobius"/>
    </source>
</evidence>
<dbReference type="eggNOG" id="COG4704">
    <property type="taxonomic scope" value="Bacteria"/>
</dbReference>
<feature type="domain" description="Fibrobacter succinogenes major paralogous" evidence="2">
    <location>
        <begin position="45"/>
        <end position="229"/>
    </location>
</feature>
<dbReference type="HOGENOM" id="CLU_042629_0_0_10"/>
<organism evidence="3 4">
    <name type="scientific">Chlorobium limicola (strain DSM 245 / NBRC 103803 / 6330)</name>
    <dbReference type="NCBI Taxonomy" id="290315"/>
    <lineage>
        <taxon>Bacteria</taxon>
        <taxon>Pseudomonadati</taxon>
        <taxon>Chlorobiota</taxon>
        <taxon>Chlorobiia</taxon>
        <taxon>Chlorobiales</taxon>
        <taxon>Chlorobiaceae</taxon>
        <taxon>Chlorobium/Pelodictyon group</taxon>
        <taxon>Chlorobium</taxon>
    </lineage>
</organism>
<dbReference type="AlphaFoldDB" id="B3ECS6"/>
<dbReference type="RefSeq" id="WP_012466228.1">
    <property type="nucleotide sequence ID" value="NC_010803.1"/>
</dbReference>
<protein>
    <submittedName>
        <fullName evidence="3">Major paralogous domain protein</fullName>
    </submittedName>
</protein>
<keyword evidence="1" id="KW-0472">Membrane</keyword>
<accession>B3ECS6</accession>
<reference evidence="3 4" key="1">
    <citation type="submission" date="2008-05" db="EMBL/GenBank/DDBJ databases">
        <title>Complete sequence of Chlorobium limicola DSM 245.</title>
        <authorList>
            <consortium name="US DOE Joint Genome Institute"/>
            <person name="Lucas S."/>
            <person name="Copeland A."/>
            <person name="Lapidus A."/>
            <person name="Glavina del Rio T."/>
            <person name="Dalin E."/>
            <person name="Tice H."/>
            <person name="Bruce D."/>
            <person name="Goodwin L."/>
            <person name="Pitluck S."/>
            <person name="Schmutz J."/>
            <person name="Larimer F."/>
            <person name="Land M."/>
            <person name="Hauser L."/>
            <person name="Kyrpides N."/>
            <person name="Ovchinnikova G."/>
            <person name="Zhao F."/>
            <person name="Li T."/>
            <person name="Liu Z."/>
            <person name="Overmann J."/>
            <person name="Bryant D.A."/>
            <person name="Richardson P."/>
        </authorList>
    </citation>
    <scope>NUCLEOTIDE SEQUENCE [LARGE SCALE GENOMIC DNA]</scope>
    <source>
        <strain evidence="4">DSM 245 / NBRC 103803 / 6330</strain>
    </source>
</reference>
<dbReference type="NCBIfam" id="TIGR02145">
    <property type="entry name" value="Fib_succ_major"/>
    <property type="match status" value="1"/>
</dbReference>
<sequence precursor="true">MNHRKNTGYAILMLLMNAITLFTVPLHASDDSMRDIDGNDYQTITAGKQTWTAENLNVSRYRNGDPVRHAATREEWLDAAAKGEGAWCYFSNDPANGKNFGRLYNWYAVSDPRSLAPKGWHVPTDREWSALTAFLGGEAVAGGKMKAAGGSRWRTPNEAATNSSGFSALPGGLRGIDGVFAFGAQSAYFWTSAEHSPMLGWYRVLNYHVATVVRSGEEKIDGMSVRCIRD</sequence>
<dbReference type="EMBL" id="CP001097">
    <property type="protein sequence ID" value="ACD90351.1"/>
    <property type="molecule type" value="Genomic_DNA"/>
</dbReference>
<dbReference type="KEGG" id="cli:Clim_1284"/>
<dbReference type="InterPro" id="IPR011871">
    <property type="entry name" value="Fib_succ_major"/>
</dbReference>
<dbReference type="STRING" id="290315.Clim_1284"/>
<dbReference type="OrthoDB" id="9805760at2"/>
<evidence type="ECO:0000313" key="3">
    <source>
        <dbReference type="EMBL" id="ACD90351.1"/>
    </source>
</evidence>
<name>B3ECS6_CHLL2</name>